<reference evidence="1 2" key="1">
    <citation type="journal article" date="2014" name="Genome Announc.">
        <title>Genome Sequence of a Presumptive Mannheimia haemolytica Strain with an A1/A6-Cross-Reactive Serotype from a White-Tailed Deer (Odocoileus virginianus).</title>
        <authorList>
            <person name="Lawrence P.K."/>
            <person name="Bey R.F."/>
            <person name="Wiener B."/>
            <person name="Kittichotirat W."/>
            <person name="Bumgarner R.E."/>
        </authorList>
    </citation>
    <scope>NUCLEOTIDE SEQUENCE [LARGE SCALE GENOMIC DNA]</scope>
    <source>
        <strain evidence="1 2">PKL10</strain>
    </source>
</reference>
<protein>
    <submittedName>
        <fullName evidence="1">Uncharacterized protein</fullName>
    </submittedName>
</protein>
<dbReference type="PATRIC" id="fig|1450449.3.peg.1311"/>
<dbReference type="EMBL" id="JANJ01000005">
    <property type="protein sequence ID" value="EXI62120.1"/>
    <property type="molecule type" value="Genomic_DNA"/>
</dbReference>
<evidence type="ECO:0000313" key="2">
    <source>
        <dbReference type="Proteomes" id="UP000054123"/>
    </source>
</evidence>
<organism evidence="1 2">
    <name type="scientific">Mannheimia granulomatis</name>
    <dbReference type="NCBI Taxonomy" id="85402"/>
    <lineage>
        <taxon>Bacteria</taxon>
        <taxon>Pseudomonadati</taxon>
        <taxon>Pseudomonadota</taxon>
        <taxon>Gammaproteobacteria</taxon>
        <taxon>Pasteurellales</taxon>
        <taxon>Pasteurellaceae</taxon>
        <taxon>Mannheimia</taxon>
    </lineage>
</organism>
<dbReference type="Proteomes" id="UP000054123">
    <property type="component" value="Unassembled WGS sequence"/>
</dbReference>
<sequence>MLSRGGNKLNKILNTLSALNTRENREAKLLSNTKVKMVGPAANVTNADKCIKWRAKHSKTDEKLWG</sequence>
<dbReference type="RefSeq" id="WP_042802923.1">
    <property type="nucleotide sequence ID" value="NZ_AVSP01000021.1"/>
</dbReference>
<gene>
    <name evidence="1" type="ORF">AK33_06680</name>
</gene>
<keyword evidence="2" id="KW-1185">Reference proteome</keyword>
<dbReference type="AlphaFoldDB" id="A0A011NCJ8"/>
<accession>A0A011NCJ8</accession>
<proteinExistence type="predicted"/>
<evidence type="ECO:0000313" key="1">
    <source>
        <dbReference type="EMBL" id="EXI62120.1"/>
    </source>
</evidence>
<name>A0A011NCJ8_9PAST</name>
<comment type="caution">
    <text evidence="1">The sequence shown here is derived from an EMBL/GenBank/DDBJ whole genome shotgun (WGS) entry which is preliminary data.</text>
</comment>